<dbReference type="PANTHER" id="PTHR47169">
    <property type="entry name" value="OS01G0541250 PROTEIN"/>
    <property type="match status" value="1"/>
</dbReference>
<dbReference type="Proteomes" id="UP001454036">
    <property type="component" value="Unassembled WGS sequence"/>
</dbReference>
<dbReference type="EMBL" id="BAABME010001113">
    <property type="protein sequence ID" value="GAA0147651.1"/>
    <property type="molecule type" value="Genomic_DNA"/>
</dbReference>
<reference evidence="1 2" key="1">
    <citation type="submission" date="2024-01" db="EMBL/GenBank/DDBJ databases">
        <title>The complete chloroplast genome sequence of Lithospermum erythrorhizon: insights into the phylogenetic relationship among Boraginaceae species and the maternal lineages of purple gromwells.</title>
        <authorList>
            <person name="Okada T."/>
            <person name="Watanabe K."/>
        </authorList>
    </citation>
    <scope>NUCLEOTIDE SEQUENCE [LARGE SCALE GENOMIC DNA]</scope>
</reference>
<accession>A0AAV3PA72</accession>
<organism evidence="1 2">
    <name type="scientific">Lithospermum erythrorhizon</name>
    <name type="common">Purple gromwell</name>
    <name type="synonym">Lithospermum officinale var. erythrorhizon</name>
    <dbReference type="NCBI Taxonomy" id="34254"/>
    <lineage>
        <taxon>Eukaryota</taxon>
        <taxon>Viridiplantae</taxon>
        <taxon>Streptophyta</taxon>
        <taxon>Embryophyta</taxon>
        <taxon>Tracheophyta</taxon>
        <taxon>Spermatophyta</taxon>
        <taxon>Magnoliopsida</taxon>
        <taxon>eudicotyledons</taxon>
        <taxon>Gunneridae</taxon>
        <taxon>Pentapetalae</taxon>
        <taxon>asterids</taxon>
        <taxon>lamiids</taxon>
        <taxon>Boraginales</taxon>
        <taxon>Boraginaceae</taxon>
        <taxon>Boraginoideae</taxon>
        <taxon>Lithospermeae</taxon>
        <taxon>Lithospermum</taxon>
    </lineage>
</organism>
<comment type="caution">
    <text evidence="1">The sequence shown here is derived from an EMBL/GenBank/DDBJ whole genome shotgun (WGS) entry which is preliminary data.</text>
</comment>
<dbReference type="GO" id="GO:0003676">
    <property type="term" value="F:nucleic acid binding"/>
    <property type="evidence" value="ECO:0007669"/>
    <property type="project" value="InterPro"/>
</dbReference>
<gene>
    <name evidence="1" type="ORF">LIER_07300</name>
</gene>
<proteinExistence type="predicted"/>
<dbReference type="PANTHER" id="PTHR47169:SF2">
    <property type="entry name" value="OS01G0541250 PROTEIN"/>
    <property type="match status" value="1"/>
</dbReference>
<dbReference type="AlphaFoldDB" id="A0AAV3PA72"/>
<name>A0AAV3PA72_LITER</name>
<dbReference type="Gene3D" id="3.30.420.10">
    <property type="entry name" value="Ribonuclease H-like superfamily/Ribonuclease H"/>
    <property type="match status" value="1"/>
</dbReference>
<evidence type="ECO:0000313" key="2">
    <source>
        <dbReference type="Proteomes" id="UP001454036"/>
    </source>
</evidence>
<dbReference type="InterPro" id="IPR036397">
    <property type="entry name" value="RNaseH_sf"/>
</dbReference>
<keyword evidence="2" id="KW-1185">Reference proteome</keyword>
<evidence type="ECO:0000313" key="1">
    <source>
        <dbReference type="EMBL" id="GAA0147651.1"/>
    </source>
</evidence>
<protein>
    <recommendedName>
        <fullName evidence="3">Transposase</fullName>
    </recommendedName>
</protein>
<evidence type="ECO:0008006" key="3">
    <source>
        <dbReference type="Google" id="ProtNLM"/>
    </source>
</evidence>
<sequence>MDLSIALGISKSVLHRRINEGALTRHSNAIKPQLTEETKKARLRFCLWMLEDNARPHIDPLDDKFLAVAQGDGFDIRLTCQPPNSPNFNVLDLEYFRSIQSLQYREAPKTIDGLVLAVTKSFGELSPSALNRVFLTFQECIIEVMKFKGGKNYKIPHMKKDHLEKEGCLPVTLSCDHGLLREVVDYLES</sequence>